<organism evidence="1">
    <name type="scientific">marine sediment metagenome</name>
    <dbReference type="NCBI Taxonomy" id="412755"/>
    <lineage>
        <taxon>unclassified sequences</taxon>
        <taxon>metagenomes</taxon>
        <taxon>ecological metagenomes</taxon>
    </lineage>
</organism>
<evidence type="ECO:0008006" key="2">
    <source>
        <dbReference type="Google" id="ProtNLM"/>
    </source>
</evidence>
<evidence type="ECO:0000313" key="1">
    <source>
        <dbReference type="EMBL" id="GAG04422.1"/>
    </source>
</evidence>
<dbReference type="SUPFAM" id="SSF51161">
    <property type="entry name" value="Trimeric LpxA-like enzymes"/>
    <property type="match status" value="1"/>
</dbReference>
<proteinExistence type="predicted"/>
<dbReference type="InterPro" id="IPR001451">
    <property type="entry name" value="Hexapep"/>
</dbReference>
<dbReference type="InterPro" id="IPR050484">
    <property type="entry name" value="Transf_Hexapept/Carb_Anhydrase"/>
</dbReference>
<dbReference type="AlphaFoldDB" id="X0UZ12"/>
<comment type="caution">
    <text evidence="1">The sequence shown here is derived from an EMBL/GenBank/DDBJ whole genome shotgun (WGS) entry which is preliminary data.</text>
</comment>
<dbReference type="InterPro" id="IPR011004">
    <property type="entry name" value="Trimer_LpxA-like_sf"/>
</dbReference>
<name>X0UZ12_9ZZZZ</name>
<sequence>MSIYEFENKKPSIGKGTFIFESADVIGDVVIGENCYIGPGARIRGDYGSIRIGDNTAVEENVVIHARPDDITNIGTYVT</sequence>
<dbReference type="EMBL" id="BARS01024144">
    <property type="protein sequence ID" value="GAG04422.1"/>
    <property type="molecule type" value="Genomic_DNA"/>
</dbReference>
<dbReference type="PANTHER" id="PTHR13061">
    <property type="entry name" value="DYNACTIN SUBUNIT P25"/>
    <property type="match status" value="1"/>
</dbReference>
<protein>
    <recommendedName>
        <fullName evidence="2">UDP-3-O-[3-hydroxymyristoyl] glucosamine N-acyltransferase non-repeat region domain-containing protein</fullName>
    </recommendedName>
</protein>
<reference evidence="1" key="1">
    <citation type="journal article" date="2014" name="Front. Microbiol.">
        <title>High frequency of phylogenetically diverse reductive dehalogenase-homologous genes in deep subseafloor sedimentary metagenomes.</title>
        <authorList>
            <person name="Kawai M."/>
            <person name="Futagami T."/>
            <person name="Toyoda A."/>
            <person name="Takaki Y."/>
            <person name="Nishi S."/>
            <person name="Hori S."/>
            <person name="Arai W."/>
            <person name="Tsubouchi T."/>
            <person name="Morono Y."/>
            <person name="Uchiyama I."/>
            <person name="Ito T."/>
            <person name="Fujiyama A."/>
            <person name="Inagaki F."/>
            <person name="Takami H."/>
        </authorList>
    </citation>
    <scope>NUCLEOTIDE SEQUENCE</scope>
    <source>
        <strain evidence="1">Expedition CK06-06</strain>
    </source>
</reference>
<dbReference type="Gene3D" id="2.160.10.10">
    <property type="entry name" value="Hexapeptide repeat proteins"/>
    <property type="match status" value="1"/>
</dbReference>
<dbReference type="Pfam" id="PF00132">
    <property type="entry name" value="Hexapep"/>
    <property type="match status" value="1"/>
</dbReference>
<dbReference type="PANTHER" id="PTHR13061:SF29">
    <property type="entry name" value="GAMMA CARBONIC ANHYDRASE-LIKE 1, MITOCHONDRIAL-RELATED"/>
    <property type="match status" value="1"/>
</dbReference>
<feature type="non-terminal residue" evidence="1">
    <location>
        <position position="79"/>
    </location>
</feature>
<accession>X0UZ12</accession>
<gene>
    <name evidence="1" type="ORF">S01H1_38351</name>
</gene>